<evidence type="ECO:0000313" key="3">
    <source>
        <dbReference type="Proteomes" id="UP001314681"/>
    </source>
</evidence>
<accession>A0ABS6KEI9</accession>
<gene>
    <name evidence="2" type="ORF">KTH90_23430</name>
</gene>
<keyword evidence="3" id="KW-1185">Reference proteome</keyword>
<dbReference type="Proteomes" id="UP001314681">
    <property type="component" value="Unassembled WGS sequence"/>
</dbReference>
<organism evidence="2 3">
    <name type="scientific">Diplocloster modestus</name>
    <dbReference type="NCBI Taxonomy" id="2850322"/>
    <lineage>
        <taxon>Bacteria</taxon>
        <taxon>Bacillati</taxon>
        <taxon>Bacillota</taxon>
        <taxon>Clostridia</taxon>
        <taxon>Lachnospirales</taxon>
        <taxon>Lachnospiraceae</taxon>
        <taxon>Diplocloster</taxon>
    </lineage>
</organism>
<protein>
    <recommendedName>
        <fullName evidence="4">ATP synthase F0 subunit 8</fullName>
    </recommendedName>
</protein>
<sequence>MGDEIPCIFPVILLLYILLVMMLGIIYGKVNTYKLIATKLEYVSGDSNEKAV</sequence>
<dbReference type="RefSeq" id="WP_238727540.1">
    <property type="nucleotide sequence ID" value="NZ_JAHQCX010000026.1"/>
</dbReference>
<keyword evidence="1" id="KW-0812">Transmembrane</keyword>
<keyword evidence="1" id="KW-0472">Membrane</keyword>
<proteinExistence type="predicted"/>
<name>A0ABS6KEI9_9FIRM</name>
<comment type="caution">
    <text evidence="2">The sequence shown here is derived from an EMBL/GenBank/DDBJ whole genome shotgun (WGS) entry which is preliminary data.</text>
</comment>
<evidence type="ECO:0000313" key="2">
    <source>
        <dbReference type="EMBL" id="MBU9728947.1"/>
    </source>
</evidence>
<keyword evidence="1" id="KW-1133">Transmembrane helix</keyword>
<feature type="transmembrane region" description="Helical" evidence="1">
    <location>
        <begin position="7"/>
        <end position="27"/>
    </location>
</feature>
<reference evidence="2 3" key="1">
    <citation type="submission" date="2021-06" db="EMBL/GenBank/DDBJ databases">
        <title>Description of novel taxa of the family Lachnospiraceae.</title>
        <authorList>
            <person name="Chaplin A.V."/>
            <person name="Sokolova S.R."/>
            <person name="Pikina A.P."/>
            <person name="Korzhanova M."/>
            <person name="Belova V."/>
            <person name="Korostin D."/>
            <person name="Efimov B.A."/>
        </authorList>
    </citation>
    <scope>NUCLEOTIDE SEQUENCE [LARGE SCALE GENOMIC DNA]</scope>
    <source>
        <strain evidence="2 3">ASD4241</strain>
    </source>
</reference>
<evidence type="ECO:0000256" key="1">
    <source>
        <dbReference type="SAM" id="Phobius"/>
    </source>
</evidence>
<dbReference type="EMBL" id="JAHQCX010000026">
    <property type="protein sequence ID" value="MBU9728947.1"/>
    <property type="molecule type" value="Genomic_DNA"/>
</dbReference>
<evidence type="ECO:0008006" key="4">
    <source>
        <dbReference type="Google" id="ProtNLM"/>
    </source>
</evidence>